<comment type="caution">
    <text evidence="8">The sequence shown here is derived from an EMBL/GenBank/DDBJ whole genome shotgun (WGS) entry which is preliminary data.</text>
</comment>
<dbReference type="FunFam" id="3.10.10.10:FF:000007">
    <property type="entry name" value="Retrovirus-related Pol polyprotein from transposon 17.6-like Protein"/>
    <property type="match status" value="1"/>
</dbReference>
<proteinExistence type="predicted"/>
<keyword evidence="7 8" id="KW-0695">RNA-directed DNA polymerase</keyword>
<dbReference type="Proteomes" id="UP000615446">
    <property type="component" value="Unassembled WGS sequence"/>
</dbReference>
<evidence type="ECO:0000256" key="7">
    <source>
        <dbReference type="ARBA" id="ARBA00022918"/>
    </source>
</evidence>
<dbReference type="InterPro" id="IPR043128">
    <property type="entry name" value="Rev_trsase/Diguanyl_cyclase"/>
</dbReference>
<dbReference type="InterPro" id="IPR043502">
    <property type="entry name" value="DNA/RNA_pol_sf"/>
</dbReference>
<evidence type="ECO:0000256" key="4">
    <source>
        <dbReference type="ARBA" id="ARBA00022722"/>
    </source>
</evidence>
<dbReference type="PANTHER" id="PTHR24559">
    <property type="entry name" value="TRANSPOSON TY3-I GAG-POL POLYPROTEIN"/>
    <property type="match status" value="1"/>
</dbReference>
<dbReference type="Gene3D" id="3.10.10.10">
    <property type="entry name" value="HIV Type 1 Reverse Transcriptase, subunit A, domain 1"/>
    <property type="match status" value="1"/>
</dbReference>
<sequence length="115" mass="13089">MKMENNGIIRKKLNVITKADVYPFSRIDDLLESLDKPSDSLITTLNLASGYWQIAMNEDSIDKTAFVTLSGLYKFLVMPFGLSYASEHVVERDEIKPDLEKIDKVKNYSVLTNLI</sequence>
<dbReference type="Gene3D" id="3.30.70.270">
    <property type="match status" value="1"/>
</dbReference>
<dbReference type="AlphaFoldDB" id="A0A8H3LHM0"/>
<gene>
    <name evidence="8" type="ORF">RCL2_001348000</name>
</gene>
<reference evidence="8" key="1">
    <citation type="submission" date="2019-10" db="EMBL/GenBank/DDBJ databases">
        <title>Conservation and host-specific expression of non-tandemly repeated heterogenous ribosome RNA gene in arbuscular mycorrhizal fungi.</title>
        <authorList>
            <person name="Maeda T."/>
            <person name="Kobayashi Y."/>
            <person name="Nakagawa T."/>
            <person name="Ezawa T."/>
            <person name="Yamaguchi K."/>
            <person name="Bino T."/>
            <person name="Nishimoto Y."/>
            <person name="Shigenobu S."/>
            <person name="Kawaguchi M."/>
        </authorList>
    </citation>
    <scope>NUCLEOTIDE SEQUENCE</scope>
    <source>
        <strain evidence="8">HR1</strain>
    </source>
</reference>
<evidence type="ECO:0000256" key="1">
    <source>
        <dbReference type="ARBA" id="ARBA00022670"/>
    </source>
</evidence>
<evidence type="ECO:0000313" key="9">
    <source>
        <dbReference type="Proteomes" id="UP000615446"/>
    </source>
</evidence>
<name>A0A8H3LHM0_9GLOM</name>
<keyword evidence="6" id="KW-0378">Hydrolase</keyword>
<dbReference type="GO" id="GO:0008233">
    <property type="term" value="F:peptidase activity"/>
    <property type="evidence" value="ECO:0007669"/>
    <property type="project" value="UniProtKB-KW"/>
</dbReference>
<dbReference type="InterPro" id="IPR053134">
    <property type="entry name" value="RNA-dir_DNA_polymerase"/>
</dbReference>
<organism evidence="8 9">
    <name type="scientific">Rhizophagus clarus</name>
    <dbReference type="NCBI Taxonomy" id="94130"/>
    <lineage>
        <taxon>Eukaryota</taxon>
        <taxon>Fungi</taxon>
        <taxon>Fungi incertae sedis</taxon>
        <taxon>Mucoromycota</taxon>
        <taxon>Glomeromycotina</taxon>
        <taxon>Glomeromycetes</taxon>
        <taxon>Glomerales</taxon>
        <taxon>Glomeraceae</taxon>
        <taxon>Rhizophagus</taxon>
    </lineage>
</organism>
<keyword evidence="5" id="KW-0255">Endonuclease</keyword>
<dbReference type="GO" id="GO:0004519">
    <property type="term" value="F:endonuclease activity"/>
    <property type="evidence" value="ECO:0007669"/>
    <property type="project" value="UniProtKB-KW"/>
</dbReference>
<evidence type="ECO:0000313" key="8">
    <source>
        <dbReference type="EMBL" id="GES86425.1"/>
    </source>
</evidence>
<dbReference type="PANTHER" id="PTHR24559:SF444">
    <property type="entry name" value="REVERSE TRANSCRIPTASE DOMAIN-CONTAINING PROTEIN"/>
    <property type="match status" value="1"/>
</dbReference>
<dbReference type="GO" id="GO:0003964">
    <property type="term" value="F:RNA-directed DNA polymerase activity"/>
    <property type="evidence" value="ECO:0007669"/>
    <property type="project" value="UniProtKB-KW"/>
</dbReference>
<evidence type="ECO:0000256" key="5">
    <source>
        <dbReference type="ARBA" id="ARBA00022759"/>
    </source>
</evidence>
<dbReference type="EMBL" id="BLAL01000160">
    <property type="protein sequence ID" value="GES86425.1"/>
    <property type="molecule type" value="Genomic_DNA"/>
</dbReference>
<evidence type="ECO:0000256" key="3">
    <source>
        <dbReference type="ARBA" id="ARBA00022695"/>
    </source>
</evidence>
<keyword evidence="2" id="KW-0808">Transferase</keyword>
<protein>
    <submittedName>
        <fullName evidence="8">RNA-directed DNA polymerase homolog</fullName>
    </submittedName>
</protein>
<keyword evidence="4" id="KW-0540">Nuclease</keyword>
<keyword evidence="3" id="KW-0548">Nucleotidyltransferase</keyword>
<dbReference type="SUPFAM" id="SSF56672">
    <property type="entry name" value="DNA/RNA polymerases"/>
    <property type="match status" value="1"/>
</dbReference>
<evidence type="ECO:0000256" key="6">
    <source>
        <dbReference type="ARBA" id="ARBA00022801"/>
    </source>
</evidence>
<accession>A0A8H3LHM0</accession>
<dbReference type="GO" id="GO:0006508">
    <property type="term" value="P:proteolysis"/>
    <property type="evidence" value="ECO:0007669"/>
    <property type="project" value="UniProtKB-KW"/>
</dbReference>
<keyword evidence="1" id="KW-0645">Protease</keyword>
<dbReference type="OrthoDB" id="1430630at2759"/>
<evidence type="ECO:0000256" key="2">
    <source>
        <dbReference type="ARBA" id="ARBA00022679"/>
    </source>
</evidence>